<dbReference type="EMBL" id="JAFMYV010000003">
    <property type="protein sequence ID" value="MBO0936731.1"/>
    <property type="molecule type" value="Genomic_DNA"/>
</dbReference>
<name>A0A939K4Z8_9BACT</name>
<accession>A0A939K4Z8</accession>
<feature type="signal peptide" evidence="2">
    <location>
        <begin position="1"/>
        <end position="24"/>
    </location>
</feature>
<dbReference type="Proteomes" id="UP000664034">
    <property type="component" value="Unassembled WGS sequence"/>
</dbReference>
<comment type="caution">
    <text evidence="3">The sequence shown here is derived from an EMBL/GenBank/DDBJ whole genome shotgun (WGS) entry which is preliminary data.</text>
</comment>
<dbReference type="AlphaFoldDB" id="A0A939K4Z8"/>
<dbReference type="PANTHER" id="PTHR43037">
    <property type="entry name" value="UNNAMED PRODUCT-RELATED"/>
    <property type="match status" value="1"/>
</dbReference>
<sequence>MIKINNKRLALFLPISLFLNYAHAQITKDSILIENNYRSFYYNTPTRPLRKPNLVFVLHGSGGNGRDMMRSAVAMDSVARTNNTLVVYPSAYKNYWNECRKASPAQANVEDVDEQAFFDGMIQRLKKRYDVDTKRVFAVGTSGGGHMTYKLAMTMPDAFRAITAIIANLPDSTNFDCVATGQPVAIMIINGTQDPINPYNGGPVILGKNMNMGNVLSTDRTLAYWADLAQYKGQPTLEKLPDTDPTDGRTIERYTYHASGKPDVVLLKVIGGKHDYPKDIDVHLEALRFFQKQ</sequence>
<evidence type="ECO:0000313" key="4">
    <source>
        <dbReference type="Proteomes" id="UP000664034"/>
    </source>
</evidence>
<dbReference type="GO" id="GO:0008236">
    <property type="term" value="F:serine-type peptidase activity"/>
    <property type="evidence" value="ECO:0007669"/>
    <property type="project" value="InterPro"/>
</dbReference>
<keyword evidence="4" id="KW-1185">Reference proteome</keyword>
<evidence type="ECO:0000256" key="1">
    <source>
        <dbReference type="ARBA" id="ARBA00022729"/>
    </source>
</evidence>
<evidence type="ECO:0000313" key="3">
    <source>
        <dbReference type="EMBL" id="MBO0936731.1"/>
    </source>
</evidence>
<protein>
    <submittedName>
        <fullName evidence="3">Prolyl oligopeptidase family serine peptidase</fullName>
    </submittedName>
</protein>
<organism evidence="3 4">
    <name type="scientific">Fibrella rubiginis</name>
    <dbReference type="NCBI Taxonomy" id="2817060"/>
    <lineage>
        <taxon>Bacteria</taxon>
        <taxon>Pseudomonadati</taxon>
        <taxon>Bacteroidota</taxon>
        <taxon>Cytophagia</taxon>
        <taxon>Cytophagales</taxon>
        <taxon>Spirosomataceae</taxon>
        <taxon>Fibrella</taxon>
    </lineage>
</organism>
<dbReference type="InterPro" id="IPR050955">
    <property type="entry name" value="Plant_Biomass_Hydrol_Est"/>
</dbReference>
<reference evidence="3" key="1">
    <citation type="submission" date="2021-03" db="EMBL/GenBank/DDBJ databases">
        <title>Fibrella sp. HMF5335 genome sequencing and assembly.</title>
        <authorList>
            <person name="Kang H."/>
            <person name="Kim H."/>
            <person name="Bae S."/>
            <person name="Joh K."/>
        </authorList>
    </citation>
    <scope>NUCLEOTIDE SEQUENCE</scope>
    <source>
        <strain evidence="3">HMF5335</strain>
    </source>
</reference>
<evidence type="ECO:0000256" key="2">
    <source>
        <dbReference type="SAM" id="SignalP"/>
    </source>
</evidence>
<dbReference type="GO" id="GO:0006508">
    <property type="term" value="P:proteolysis"/>
    <property type="evidence" value="ECO:0007669"/>
    <property type="project" value="InterPro"/>
</dbReference>
<proteinExistence type="predicted"/>
<dbReference type="SUPFAM" id="SSF53474">
    <property type="entry name" value="alpha/beta-Hydrolases"/>
    <property type="match status" value="1"/>
</dbReference>
<dbReference type="RefSeq" id="WP_207364274.1">
    <property type="nucleotide sequence ID" value="NZ_JAFMYV010000003.1"/>
</dbReference>
<gene>
    <name evidence="3" type="ORF">J2I47_09260</name>
</gene>
<dbReference type="Gene3D" id="3.40.50.1820">
    <property type="entry name" value="alpha/beta hydrolase"/>
    <property type="match status" value="1"/>
</dbReference>
<feature type="chain" id="PRO_5036968613" evidence="2">
    <location>
        <begin position="25"/>
        <end position="293"/>
    </location>
</feature>
<dbReference type="PANTHER" id="PTHR43037:SF1">
    <property type="entry name" value="BLL1128 PROTEIN"/>
    <property type="match status" value="1"/>
</dbReference>
<keyword evidence="1 2" id="KW-0732">Signal</keyword>
<dbReference type="InterPro" id="IPR029058">
    <property type="entry name" value="AB_hydrolase_fold"/>
</dbReference>